<dbReference type="EMBL" id="BKCP01009626">
    <property type="protein sequence ID" value="GER51254.1"/>
    <property type="molecule type" value="Genomic_DNA"/>
</dbReference>
<dbReference type="Proteomes" id="UP000325081">
    <property type="component" value="Unassembled WGS sequence"/>
</dbReference>
<name>A0A5A7R4F6_STRAF</name>
<protein>
    <submittedName>
        <fullName evidence="1">Peptidase M1 family protein</fullName>
    </submittedName>
</protein>
<evidence type="ECO:0000313" key="2">
    <source>
        <dbReference type="Proteomes" id="UP000325081"/>
    </source>
</evidence>
<comment type="caution">
    <text evidence="1">The sequence shown here is derived from an EMBL/GenBank/DDBJ whole genome shotgun (WGS) entry which is preliminary data.</text>
</comment>
<keyword evidence="2" id="KW-1185">Reference proteome</keyword>
<sequence length="114" mass="12158">MEKIRKSREVVVASLELGELSEERKPLIAVAPKAAASAQTLKIKSNMETPLCHPPPPTEAPTFAAPMLLCLPEFDSGILMDVVVVVTVGVAVGENAVAVAGEMEMEVVVEKHRI</sequence>
<dbReference type="AlphaFoldDB" id="A0A5A7R4F6"/>
<accession>A0A5A7R4F6</accession>
<organism evidence="1 2">
    <name type="scientific">Striga asiatica</name>
    <name type="common">Asiatic witchweed</name>
    <name type="synonym">Buchnera asiatica</name>
    <dbReference type="NCBI Taxonomy" id="4170"/>
    <lineage>
        <taxon>Eukaryota</taxon>
        <taxon>Viridiplantae</taxon>
        <taxon>Streptophyta</taxon>
        <taxon>Embryophyta</taxon>
        <taxon>Tracheophyta</taxon>
        <taxon>Spermatophyta</taxon>
        <taxon>Magnoliopsida</taxon>
        <taxon>eudicotyledons</taxon>
        <taxon>Gunneridae</taxon>
        <taxon>Pentapetalae</taxon>
        <taxon>asterids</taxon>
        <taxon>lamiids</taxon>
        <taxon>Lamiales</taxon>
        <taxon>Orobanchaceae</taxon>
        <taxon>Buchnereae</taxon>
        <taxon>Striga</taxon>
    </lineage>
</organism>
<evidence type="ECO:0000313" key="1">
    <source>
        <dbReference type="EMBL" id="GER51254.1"/>
    </source>
</evidence>
<reference evidence="2" key="1">
    <citation type="journal article" date="2019" name="Curr. Biol.">
        <title>Genome Sequence of Striga asiatica Provides Insight into the Evolution of Plant Parasitism.</title>
        <authorList>
            <person name="Yoshida S."/>
            <person name="Kim S."/>
            <person name="Wafula E.K."/>
            <person name="Tanskanen J."/>
            <person name="Kim Y.M."/>
            <person name="Honaas L."/>
            <person name="Yang Z."/>
            <person name="Spallek T."/>
            <person name="Conn C.E."/>
            <person name="Ichihashi Y."/>
            <person name="Cheong K."/>
            <person name="Cui S."/>
            <person name="Der J.P."/>
            <person name="Gundlach H."/>
            <person name="Jiao Y."/>
            <person name="Hori C."/>
            <person name="Ishida J.K."/>
            <person name="Kasahara H."/>
            <person name="Kiba T."/>
            <person name="Kim M.S."/>
            <person name="Koo N."/>
            <person name="Laohavisit A."/>
            <person name="Lee Y.H."/>
            <person name="Lumba S."/>
            <person name="McCourt P."/>
            <person name="Mortimer J.C."/>
            <person name="Mutuku J.M."/>
            <person name="Nomura T."/>
            <person name="Sasaki-Sekimoto Y."/>
            <person name="Seto Y."/>
            <person name="Wang Y."/>
            <person name="Wakatake T."/>
            <person name="Sakakibara H."/>
            <person name="Demura T."/>
            <person name="Yamaguchi S."/>
            <person name="Yoneyama K."/>
            <person name="Manabe R.I."/>
            <person name="Nelson D.C."/>
            <person name="Schulman A.H."/>
            <person name="Timko M.P."/>
            <person name="dePamphilis C.W."/>
            <person name="Choi D."/>
            <person name="Shirasu K."/>
        </authorList>
    </citation>
    <scope>NUCLEOTIDE SEQUENCE [LARGE SCALE GENOMIC DNA]</scope>
    <source>
        <strain evidence="2">cv. UVA1</strain>
    </source>
</reference>
<gene>
    <name evidence="1" type="ORF">STAS_28607</name>
</gene>
<proteinExistence type="predicted"/>